<organism evidence="6 7">
    <name type="scientific">Methylobacterium trifolii</name>
    <dbReference type="NCBI Taxonomy" id="1003092"/>
    <lineage>
        <taxon>Bacteria</taxon>
        <taxon>Pseudomonadati</taxon>
        <taxon>Pseudomonadota</taxon>
        <taxon>Alphaproteobacteria</taxon>
        <taxon>Hyphomicrobiales</taxon>
        <taxon>Methylobacteriaceae</taxon>
        <taxon>Methylobacterium</taxon>
    </lineage>
</organism>
<sequence length="332" mass="37011">MPQLSILVTGGAGFIGSCIARHLSDQGHAVTVCDRFGSSDKWRNLVKARLAGLVLPEDLPELLAGTRFDVVVHMGAISATTERDVDLIVRTNVALSLRLWDYCVAERARFIYASSAATYGESTDGFEDDWSMAALRRLRPLNAYGWSKSLFDQIVVGRFEAGGACPPQWAGLKFFNVFGPNEYHKDSMRSVVCKVYDQIAAGKPVTLFKSYRDGIPDGGQQRDFVYVQDCVAVVDWLIGTPAIHGLFNVGTGQARSFRDLALATFAALNLPPRIDYVEMPVEIRDQYQYFTESRMDRLRQAGYDRPFLSLEEAVRDYVQGYLAAGNEADRHR</sequence>
<reference evidence="6" key="2">
    <citation type="submission" date="2021-08" db="EMBL/GenBank/DDBJ databases">
        <authorList>
            <person name="Tani A."/>
            <person name="Ola A."/>
            <person name="Ogura Y."/>
            <person name="Katsura K."/>
            <person name="Hayashi T."/>
        </authorList>
    </citation>
    <scope>NUCLEOTIDE SEQUENCE</scope>
    <source>
        <strain evidence="6">DSM 23632</strain>
    </source>
</reference>
<dbReference type="HAMAP" id="MF_01601">
    <property type="entry name" value="Heptose_epimerase"/>
    <property type="match status" value="1"/>
</dbReference>
<comment type="catalytic activity">
    <reaction evidence="4">
        <text>ADP-D-glycero-beta-D-manno-heptose = ADP-L-glycero-beta-D-manno-heptose</text>
        <dbReference type="Rhea" id="RHEA:17577"/>
        <dbReference type="ChEBI" id="CHEBI:59967"/>
        <dbReference type="ChEBI" id="CHEBI:61506"/>
        <dbReference type="EC" id="5.1.3.20"/>
    </reaction>
</comment>
<reference evidence="6" key="1">
    <citation type="journal article" date="2021" name="Front. Microbiol.">
        <title>Comprehensive Comparative Genomics and Phenotyping of Methylobacterium Species.</title>
        <authorList>
            <person name="Alessa O."/>
            <person name="Ogura Y."/>
            <person name="Fujitani Y."/>
            <person name="Takami H."/>
            <person name="Hayashi T."/>
            <person name="Sahin N."/>
            <person name="Tani A."/>
        </authorList>
    </citation>
    <scope>NUCLEOTIDE SEQUENCE</scope>
    <source>
        <strain evidence="6">DSM 23632</strain>
    </source>
</reference>
<evidence type="ECO:0000256" key="2">
    <source>
        <dbReference type="ARBA" id="ARBA00023235"/>
    </source>
</evidence>
<dbReference type="EC" id="5.1.3.20" evidence="4"/>
<feature type="binding site" evidence="4">
    <location>
        <begin position="208"/>
        <end position="211"/>
    </location>
    <ligand>
        <name>substrate</name>
    </ligand>
</feature>
<evidence type="ECO:0000256" key="1">
    <source>
        <dbReference type="ARBA" id="ARBA00022857"/>
    </source>
</evidence>
<proteinExistence type="inferred from homology"/>
<dbReference type="EMBL" id="BPRB01000028">
    <property type="protein sequence ID" value="GJE58358.1"/>
    <property type="molecule type" value="Genomic_DNA"/>
</dbReference>
<dbReference type="Gene3D" id="3.40.50.720">
    <property type="entry name" value="NAD(P)-binding Rossmann-like Domain"/>
    <property type="match status" value="1"/>
</dbReference>
<keyword evidence="7" id="KW-1185">Reference proteome</keyword>
<keyword evidence="1 4" id="KW-0521">NADP</keyword>
<comment type="caution">
    <text evidence="6">The sequence shown here is derived from an EMBL/GenBank/DDBJ whole genome shotgun (WGS) entry which is preliminary data.</text>
</comment>
<protein>
    <recommendedName>
        <fullName evidence="4">ADP-L-glycero-D-manno-heptose-6-epimerase</fullName>
        <ecNumber evidence="4">5.1.3.20</ecNumber>
    </recommendedName>
    <alternativeName>
        <fullName evidence="4">ADP-L-glycero-beta-D-manno-heptose-6-epimerase</fullName>
        <shortName evidence="4">ADP-glyceromanno-heptose 6-epimerase</shortName>
        <shortName evidence="4">ADP-hep 6-epimerase</shortName>
        <shortName evidence="4">AGME</shortName>
    </alternativeName>
</protein>
<dbReference type="InterPro" id="IPR011912">
    <property type="entry name" value="Heptose_epim"/>
</dbReference>
<gene>
    <name evidence="6" type="primary">hldD_1</name>
    <name evidence="4" type="synonym">hldD</name>
    <name evidence="6" type="ORF">MPOCJGCO_0437</name>
</gene>
<evidence type="ECO:0000313" key="7">
    <source>
        <dbReference type="Proteomes" id="UP001055057"/>
    </source>
</evidence>
<comment type="pathway">
    <text evidence="4">Nucleotide-sugar biosynthesis; ADP-L-glycero-beta-D-manno-heptose biosynthesis; ADP-L-glycero-beta-D-manno-heptose from D-glycero-beta-D-manno-heptose 7-phosphate: step 4/4.</text>
</comment>
<evidence type="ECO:0000313" key="6">
    <source>
        <dbReference type="EMBL" id="GJE58358.1"/>
    </source>
</evidence>
<feature type="binding site" evidence="4">
    <location>
        <position position="287"/>
    </location>
    <ligand>
        <name>substrate</name>
    </ligand>
</feature>
<feature type="binding site" evidence="4">
    <location>
        <position position="176"/>
    </location>
    <ligand>
        <name>substrate</name>
    </ligand>
</feature>
<comment type="function">
    <text evidence="4">Catalyzes the interconversion between ADP-D-glycero-beta-D-manno-heptose and ADP-L-glycero-beta-D-manno-heptose via an epimerization at carbon 6 of the heptose.</text>
</comment>
<feature type="binding site" evidence="4">
    <location>
        <position position="185"/>
    </location>
    <ligand>
        <name>NADP(+)</name>
        <dbReference type="ChEBI" id="CHEBI:58349"/>
    </ligand>
</feature>
<dbReference type="Gene3D" id="3.90.25.10">
    <property type="entry name" value="UDP-galactose 4-epimerase, domain 1"/>
    <property type="match status" value="1"/>
</dbReference>
<feature type="binding site" evidence="4">
    <location>
        <position position="177"/>
    </location>
    <ligand>
        <name>NADP(+)</name>
        <dbReference type="ChEBI" id="CHEBI:58349"/>
    </ligand>
</feature>
<comment type="caution">
    <text evidence="4">Lacks conserved residue(s) required for the propagation of feature annotation.</text>
</comment>
<dbReference type="PANTHER" id="PTHR43103:SF3">
    <property type="entry name" value="ADP-L-GLYCERO-D-MANNO-HEPTOSE-6-EPIMERASE"/>
    <property type="match status" value="1"/>
</dbReference>
<feature type="active site" description="Proton acceptor" evidence="4">
    <location>
        <position position="144"/>
    </location>
</feature>
<dbReference type="Pfam" id="PF01370">
    <property type="entry name" value="Epimerase"/>
    <property type="match status" value="1"/>
</dbReference>
<comment type="cofactor">
    <cofactor evidence="4">
        <name>NADP(+)</name>
        <dbReference type="ChEBI" id="CHEBI:58349"/>
    </cofactor>
    <text evidence="4">Binds 1 NADP(+) per subunit.</text>
</comment>
<dbReference type="InterPro" id="IPR036291">
    <property type="entry name" value="NAD(P)-bd_dom_sf"/>
</dbReference>
<comment type="subunit">
    <text evidence="4">Homopentamer.</text>
</comment>
<feature type="binding site" evidence="4">
    <location>
        <begin position="14"/>
        <end position="15"/>
    </location>
    <ligand>
        <name>NADP(+)</name>
        <dbReference type="ChEBI" id="CHEBI:58349"/>
    </ligand>
</feature>
<evidence type="ECO:0000256" key="4">
    <source>
        <dbReference type="HAMAP-Rule" id="MF_01601"/>
    </source>
</evidence>
<accession>A0ABQ4TWK0</accession>
<feature type="binding site" evidence="4">
    <location>
        <begin position="34"/>
        <end position="35"/>
    </location>
    <ligand>
        <name>NADP(+)</name>
        <dbReference type="ChEBI" id="CHEBI:58349"/>
    </ligand>
</feature>
<dbReference type="NCBIfam" id="TIGR02197">
    <property type="entry name" value="heptose_epim"/>
    <property type="match status" value="1"/>
</dbReference>
<feature type="binding site" evidence="4">
    <location>
        <position position="222"/>
    </location>
    <ligand>
        <name>substrate</name>
    </ligand>
</feature>
<comment type="similarity">
    <text evidence="4">Belongs to the NAD(P)-dependent epimerase/dehydratase family. HldD subfamily.</text>
</comment>
<dbReference type="RefSeq" id="WP_238180991.1">
    <property type="nucleotide sequence ID" value="NZ_BPRB01000028.1"/>
</dbReference>
<dbReference type="PANTHER" id="PTHR43103">
    <property type="entry name" value="NUCLEOSIDE-DIPHOSPHATE-SUGAR EPIMERASE"/>
    <property type="match status" value="1"/>
</dbReference>
<feature type="binding site" evidence="4">
    <location>
        <position position="148"/>
    </location>
    <ligand>
        <name>NADP(+)</name>
        <dbReference type="ChEBI" id="CHEBI:58349"/>
    </ligand>
</feature>
<feature type="binding site" evidence="4">
    <location>
        <begin position="74"/>
        <end position="78"/>
    </location>
    <ligand>
        <name>NADP(+)</name>
        <dbReference type="ChEBI" id="CHEBI:58349"/>
    </ligand>
</feature>
<feature type="binding site" evidence="4">
    <location>
        <position position="187"/>
    </location>
    <ligand>
        <name>substrate</name>
    </ligand>
</feature>
<evidence type="ECO:0000259" key="5">
    <source>
        <dbReference type="Pfam" id="PF01370"/>
    </source>
</evidence>
<dbReference type="InterPro" id="IPR001509">
    <property type="entry name" value="Epimerase_deHydtase"/>
</dbReference>
<dbReference type="Proteomes" id="UP001055057">
    <property type="component" value="Unassembled WGS sequence"/>
</dbReference>
<evidence type="ECO:0000256" key="3">
    <source>
        <dbReference type="ARBA" id="ARBA00023277"/>
    </source>
</evidence>
<keyword evidence="2 4" id="KW-0413">Isomerase</keyword>
<comment type="domain">
    <text evidence="4">Contains a large N-terminal NADP-binding domain, and a smaller C-terminal substrate-binding domain.</text>
</comment>
<feature type="active site" description="Proton acceptor" evidence="4">
    <location>
        <position position="185"/>
    </location>
</feature>
<feature type="binding site" evidence="4">
    <location>
        <position position="41"/>
    </location>
    <ligand>
        <name>NADP(+)</name>
        <dbReference type="ChEBI" id="CHEBI:58349"/>
    </ligand>
</feature>
<keyword evidence="3 4" id="KW-0119">Carbohydrate metabolism</keyword>
<feature type="binding site" evidence="4">
    <location>
        <position position="194"/>
    </location>
    <ligand>
        <name>substrate</name>
    </ligand>
</feature>
<name>A0ABQ4TWK0_9HYPH</name>
<feature type="domain" description="NAD-dependent epimerase/dehydratase" evidence="5">
    <location>
        <begin position="6"/>
        <end position="250"/>
    </location>
</feature>
<dbReference type="SUPFAM" id="SSF51735">
    <property type="entry name" value="NAD(P)-binding Rossmann-fold domains"/>
    <property type="match status" value="1"/>
</dbReference>